<keyword evidence="1" id="KW-0121">Carboxypeptidase</keyword>
<evidence type="ECO:0000256" key="10">
    <source>
        <dbReference type="SAM" id="Phobius"/>
    </source>
</evidence>
<dbReference type="EMBL" id="QHKO01000002">
    <property type="protein sequence ID" value="RAL23791.1"/>
    <property type="molecule type" value="Genomic_DNA"/>
</dbReference>
<evidence type="ECO:0000259" key="12">
    <source>
        <dbReference type="Pfam" id="PF00912"/>
    </source>
</evidence>
<evidence type="ECO:0000313" key="14">
    <source>
        <dbReference type="Proteomes" id="UP000249169"/>
    </source>
</evidence>
<dbReference type="Gene3D" id="3.40.710.10">
    <property type="entry name" value="DD-peptidase/beta-lactamase superfamily"/>
    <property type="match status" value="2"/>
</dbReference>
<dbReference type="PANTHER" id="PTHR32282">
    <property type="entry name" value="BINDING PROTEIN TRANSPEPTIDASE, PUTATIVE-RELATED"/>
    <property type="match status" value="1"/>
</dbReference>
<comment type="caution">
    <text evidence="13">The sequence shown here is derived from an EMBL/GenBank/DDBJ whole genome shotgun (WGS) entry which is preliminary data.</text>
</comment>
<evidence type="ECO:0000256" key="5">
    <source>
        <dbReference type="ARBA" id="ARBA00022801"/>
    </source>
</evidence>
<keyword evidence="6" id="KW-0511">Multifunctional enzyme</keyword>
<feature type="transmembrane region" description="Helical" evidence="10">
    <location>
        <begin position="6"/>
        <end position="26"/>
    </location>
</feature>
<dbReference type="InterPro" id="IPR036950">
    <property type="entry name" value="PBP_transglycosylase"/>
</dbReference>
<dbReference type="PANTHER" id="PTHR32282:SF24">
    <property type="entry name" value="GLYCOSYL TRANSFERASE FAMILY 51 DOMAIN-CONTAINING PROTEIN"/>
    <property type="match status" value="1"/>
</dbReference>
<accession>A0A328CCX8</accession>
<keyword evidence="10" id="KW-0812">Transmembrane</keyword>
<evidence type="ECO:0000313" key="13">
    <source>
        <dbReference type="EMBL" id="RAL23791.1"/>
    </source>
</evidence>
<evidence type="ECO:0000256" key="4">
    <source>
        <dbReference type="ARBA" id="ARBA00022679"/>
    </source>
</evidence>
<name>A0A328CCX8_9DELT</name>
<comment type="catalytic activity">
    <reaction evidence="8">
        <text>[GlcNAc-(1-&gt;4)-Mur2Ac(oyl-L-Ala-gamma-D-Glu-L-Lys-D-Ala-D-Ala)](n)-di-trans,octa-cis-undecaprenyl diphosphate + beta-D-GlcNAc-(1-&gt;4)-Mur2Ac(oyl-L-Ala-gamma-D-Glu-L-Lys-D-Ala-D-Ala)-di-trans,octa-cis-undecaprenyl diphosphate = [GlcNAc-(1-&gt;4)-Mur2Ac(oyl-L-Ala-gamma-D-Glu-L-Lys-D-Ala-D-Ala)](n+1)-di-trans,octa-cis-undecaprenyl diphosphate + di-trans,octa-cis-undecaprenyl diphosphate + H(+)</text>
        <dbReference type="Rhea" id="RHEA:23708"/>
        <dbReference type="Rhea" id="RHEA-COMP:9602"/>
        <dbReference type="Rhea" id="RHEA-COMP:9603"/>
        <dbReference type="ChEBI" id="CHEBI:15378"/>
        <dbReference type="ChEBI" id="CHEBI:58405"/>
        <dbReference type="ChEBI" id="CHEBI:60033"/>
        <dbReference type="ChEBI" id="CHEBI:78435"/>
        <dbReference type="EC" id="2.4.99.28"/>
    </reaction>
</comment>
<dbReference type="Pfam" id="PF00912">
    <property type="entry name" value="Transgly"/>
    <property type="match status" value="1"/>
</dbReference>
<dbReference type="GO" id="GO:0008658">
    <property type="term" value="F:penicillin binding"/>
    <property type="evidence" value="ECO:0007669"/>
    <property type="project" value="InterPro"/>
</dbReference>
<dbReference type="AlphaFoldDB" id="A0A328CCX8"/>
<keyword evidence="14" id="KW-1185">Reference proteome</keyword>
<dbReference type="Gene3D" id="1.10.3810.10">
    <property type="entry name" value="Biosynthetic peptidoglycan transglycosylase-like"/>
    <property type="match status" value="1"/>
</dbReference>
<evidence type="ECO:0000256" key="6">
    <source>
        <dbReference type="ARBA" id="ARBA00023268"/>
    </source>
</evidence>
<sequence length="947" mass="103956">MERAPWWLSIPVALGLVCLTGLVVVWQEVRTSALQSALGAQLASGVVTSPAVALSERPPALSAPGGPWDQARGYAGHLKRAERLESLGFKVVAAARPTLVTQRWAHRAWTYPIYELRPQAGLHIDDRVGRTLEAWRFPHVIWETPPQLARDAAIVLENRALDNRAHAYTNPAVDWTRLGVATLSQVRARVDSGHRAIGGSTLAVQMEKFRHSPGGRTHSTSEKARQTLTAWLRAYSHGRDAQSWSQQLVTDWLNSVPLGHRAGYGPIQGVAEGMWAWYGRSLNEVEWALYGDASDAQRAQIQRELLSLILAQQRPARYLPRGLERLESRVDGLVDDLVAAGKMPREQGYIIASRTLTLAESPRRLPVARGDTHLAGLSARRWSAISGEDQSSMRTRDARVQTTFDAELQQALERELGERSWPSRVSVAVYAHAPGRLEPRAIVDTDPRAVDLATEGRLDLGSTAKLRVLISYLNAVEQAYREMRDRGRASTTDPLGRFVARELQKNPELGLDELLQRALQRRVSADPDQVFYTGGGPHEFQNVNPGHNTRTFNVASAFVASANLPFVRVMEELVAFHAHRLFDAPIDAVLAGDHPEYEALRDQHLEMAAARLVREAYFRHHGKTPDAMVALALDGLDATPERCARLRLALLPGAHSPPPAALRARCGADPGPDASPDGWDAQDPLELAAIAALTQAPDASLSEVMLATREARARQIDWIDAHTSALETRRGITYAMEARVFELLREQWALAGYPFERLTPSLATALGSSGDRPAALARLVAAVRAGGVVPELRMIESARLYEQTPYETWFRAAGGPAQRAFSPEVARAVEALLIRVAERGTGHASEGPWSVDGERWEVGGKTGTSEHLLHIRDRAGRVIERRPMARSGTWVFFAGPCLIGSVVIFEQGASAAEHHFHGGDAAELSRAIWRALESTESGSTFCEGLDE</sequence>
<dbReference type="OrthoDB" id="7311221at2"/>
<evidence type="ECO:0000256" key="2">
    <source>
        <dbReference type="ARBA" id="ARBA00022670"/>
    </source>
</evidence>
<evidence type="ECO:0000256" key="3">
    <source>
        <dbReference type="ARBA" id="ARBA00022676"/>
    </source>
</evidence>
<keyword evidence="5" id="KW-0378">Hydrolase</keyword>
<dbReference type="SUPFAM" id="SSF56601">
    <property type="entry name" value="beta-lactamase/transpeptidase-like"/>
    <property type="match status" value="1"/>
</dbReference>
<feature type="domain" description="Penicillin-binding protein transpeptidase" evidence="11">
    <location>
        <begin position="773"/>
        <end position="867"/>
    </location>
</feature>
<dbReference type="InterPro" id="IPR023346">
    <property type="entry name" value="Lysozyme-like_dom_sf"/>
</dbReference>
<keyword evidence="10" id="KW-1133">Transmembrane helix</keyword>
<dbReference type="GO" id="GO:0008955">
    <property type="term" value="F:peptidoglycan glycosyltransferase activity"/>
    <property type="evidence" value="ECO:0007669"/>
    <property type="project" value="UniProtKB-EC"/>
</dbReference>
<evidence type="ECO:0000256" key="8">
    <source>
        <dbReference type="ARBA" id="ARBA00049902"/>
    </source>
</evidence>
<feature type="region of interest" description="Disordered" evidence="9">
    <location>
        <begin position="658"/>
        <end position="677"/>
    </location>
</feature>
<gene>
    <name evidence="13" type="ORF">DL240_06455</name>
</gene>
<dbReference type="InterPro" id="IPR012338">
    <property type="entry name" value="Beta-lactam/transpept-like"/>
</dbReference>
<dbReference type="GO" id="GO:0009252">
    <property type="term" value="P:peptidoglycan biosynthetic process"/>
    <property type="evidence" value="ECO:0007669"/>
    <property type="project" value="UniProtKB-UniPathway"/>
</dbReference>
<proteinExistence type="predicted"/>
<dbReference type="GO" id="GO:0004180">
    <property type="term" value="F:carboxypeptidase activity"/>
    <property type="evidence" value="ECO:0007669"/>
    <property type="project" value="UniProtKB-KW"/>
</dbReference>
<dbReference type="InterPro" id="IPR001264">
    <property type="entry name" value="Glyco_trans_51"/>
</dbReference>
<organism evidence="13 14">
    <name type="scientific">Lujinxingia litoralis</name>
    <dbReference type="NCBI Taxonomy" id="2211119"/>
    <lineage>
        <taxon>Bacteria</taxon>
        <taxon>Deltaproteobacteria</taxon>
        <taxon>Bradymonadales</taxon>
        <taxon>Lujinxingiaceae</taxon>
        <taxon>Lujinxingia</taxon>
    </lineage>
</organism>
<dbReference type="GO" id="GO:0030288">
    <property type="term" value="C:outer membrane-bounded periplasmic space"/>
    <property type="evidence" value="ECO:0007669"/>
    <property type="project" value="TreeGrafter"/>
</dbReference>
<reference evidence="13 14" key="1">
    <citation type="submission" date="2018-05" db="EMBL/GenBank/DDBJ databases">
        <title>Lujinxingia marina gen. nov. sp. nov., a new facultative anaerobic member of the class Deltaproteobacteria, and proposal of Lujinxingaceae fam. nov.</title>
        <authorList>
            <person name="Li C.-M."/>
        </authorList>
    </citation>
    <scope>NUCLEOTIDE SEQUENCE [LARGE SCALE GENOMIC DNA]</scope>
    <source>
        <strain evidence="13 14">B210</strain>
    </source>
</reference>
<feature type="domain" description="Glycosyl transferase family 51" evidence="12">
    <location>
        <begin position="145"/>
        <end position="331"/>
    </location>
</feature>
<evidence type="ECO:0000256" key="1">
    <source>
        <dbReference type="ARBA" id="ARBA00022645"/>
    </source>
</evidence>
<dbReference type="GO" id="GO:0006508">
    <property type="term" value="P:proteolysis"/>
    <property type="evidence" value="ECO:0007669"/>
    <property type="project" value="UniProtKB-KW"/>
</dbReference>
<protein>
    <recommendedName>
        <fullName evidence="7">peptidoglycan glycosyltransferase</fullName>
        <ecNumber evidence="7">2.4.99.28</ecNumber>
    </recommendedName>
</protein>
<dbReference type="EC" id="2.4.99.28" evidence="7"/>
<dbReference type="RefSeq" id="WP_111729049.1">
    <property type="nucleotide sequence ID" value="NZ_QHKO01000002.1"/>
</dbReference>
<dbReference type="SUPFAM" id="SSF53955">
    <property type="entry name" value="Lysozyme-like"/>
    <property type="match status" value="1"/>
</dbReference>
<keyword evidence="4" id="KW-0808">Transferase</keyword>
<keyword evidence="10" id="KW-0472">Membrane</keyword>
<evidence type="ECO:0000259" key="11">
    <source>
        <dbReference type="Pfam" id="PF00905"/>
    </source>
</evidence>
<keyword evidence="2" id="KW-0645">Protease</keyword>
<dbReference type="Proteomes" id="UP000249169">
    <property type="component" value="Unassembled WGS sequence"/>
</dbReference>
<dbReference type="Pfam" id="PF00905">
    <property type="entry name" value="Transpeptidase"/>
    <property type="match status" value="1"/>
</dbReference>
<evidence type="ECO:0000256" key="9">
    <source>
        <dbReference type="SAM" id="MobiDB-lite"/>
    </source>
</evidence>
<dbReference type="UniPathway" id="UPA00219"/>
<dbReference type="InterPro" id="IPR001460">
    <property type="entry name" value="PCN-bd_Tpept"/>
</dbReference>
<evidence type="ECO:0000256" key="7">
    <source>
        <dbReference type="ARBA" id="ARBA00044770"/>
    </source>
</evidence>
<dbReference type="InterPro" id="IPR050396">
    <property type="entry name" value="Glycosyltr_51/Transpeptidase"/>
</dbReference>
<keyword evidence="3" id="KW-0328">Glycosyltransferase</keyword>